<dbReference type="GO" id="GO:0008168">
    <property type="term" value="F:methyltransferase activity"/>
    <property type="evidence" value="ECO:0007669"/>
    <property type="project" value="UniProtKB-KW"/>
</dbReference>
<sequence length="94" mass="11138">YSNELEVVHRKLKVQQSVLVNRKDPNSLHDNARPHGPSRTVQKLLQLTYLRPIFIFPAHLTISLYKNDLRNQQFLSLKDSDFYIRGINYLNKNF</sequence>
<proteinExistence type="predicted"/>
<dbReference type="AlphaFoldDB" id="A0A0L7QYY0"/>
<dbReference type="EMBL" id="KQ414686">
    <property type="protein sequence ID" value="KOC63757.1"/>
    <property type="molecule type" value="Genomic_DNA"/>
</dbReference>
<keyword evidence="2" id="KW-1185">Reference proteome</keyword>
<protein>
    <submittedName>
        <fullName evidence="1">Histone-lysine N-methyltransferase SETMAR</fullName>
    </submittedName>
</protein>
<dbReference type="GO" id="GO:0032259">
    <property type="term" value="P:methylation"/>
    <property type="evidence" value="ECO:0007669"/>
    <property type="project" value="UniProtKB-KW"/>
</dbReference>
<keyword evidence="1" id="KW-0808">Transferase</keyword>
<organism evidence="1 2">
    <name type="scientific">Habropoda laboriosa</name>
    <dbReference type="NCBI Taxonomy" id="597456"/>
    <lineage>
        <taxon>Eukaryota</taxon>
        <taxon>Metazoa</taxon>
        <taxon>Ecdysozoa</taxon>
        <taxon>Arthropoda</taxon>
        <taxon>Hexapoda</taxon>
        <taxon>Insecta</taxon>
        <taxon>Pterygota</taxon>
        <taxon>Neoptera</taxon>
        <taxon>Endopterygota</taxon>
        <taxon>Hymenoptera</taxon>
        <taxon>Apocrita</taxon>
        <taxon>Aculeata</taxon>
        <taxon>Apoidea</taxon>
        <taxon>Anthophila</taxon>
        <taxon>Apidae</taxon>
        <taxon>Habropoda</taxon>
    </lineage>
</organism>
<feature type="non-terminal residue" evidence="1">
    <location>
        <position position="1"/>
    </location>
</feature>
<keyword evidence="1" id="KW-0489">Methyltransferase</keyword>
<evidence type="ECO:0000313" key="2">
    <source>
        <dbReference type="Proteomes" id="UP000053825"/>
    </source>
</evidence>
<dbReference type="Proteomes" id="UP000053825">
    <property type="component" value="Unassembled WGS sequence"/>
</dbReference>
<reference evidence="1 2" key="1">
    <citation type="submission" date="2015-07" db="EMBL/GenBank/DDBJ databases">
        <title>The genome of Habropoda laboriosa.</title>
        <authorList>
            <person name="Pan H."/>
            <person name="Kapheim K."/>
        </authorList>
    </citation>
    <scope>NUCLEOTIDE SEQUENCE [LARGE SCALE GENOMIC DNA]</scope>
    <source>
        <strain evidence="1">0110345459</strain>
    </source>
</reference>
<name>A0A0L7QYY0_9HYME</name>
<gene>
    <name evidence="1" type="ORF">WH47_02783</name>
</gene>
<accession>A0A0L7QYY0</accession>
<dbReference type="STRING" id="597456.A0A0L7QYY0"/>
<evidence type="ECO:0000313" key="1">
    <source>
        <dbReference type="EMBL" id="KOC63757.1"/>
    </source>
</evidence>